<proteinExistence type="predicted"/>
<dbReference type="GO" id="GO:0006950">
    <property type="term" value="P:response to stress"/>
    <property type="evidence" value="ECO:0007669"/>
    <property type="project" value="TreeGrafter"/>
</dbReference>
<dbReference type="PRINTS" id="PR00598">
    <property type="entry name" value="HTHMARR"/>
</dbReference>
<evidence type="ECO:0000259" key="1">
    <source>
        <dbReference type="PROSITE" id="PS50995"/>
    </source>
</evidence>
<dbReference type="SMART" id="SM00347">
    <property type="entry name" value="HTH_MARR"/>
    <property type="match status" value="1"/>
</dbReference>
<comment type="caution">
    <text evidence="2">The sequence shown here is derived from an EMBL/GenBank/DDBJ whole genome shotgun (WGS) entry which is preliminary data.</text>
</comment>
<reference evidence="2 3" key="1">
    <citation type="submission" date="2018-08" db="EMBL/GenBank/DDBJ databases">
        <title>Henriciella mobilis sp. nov., isolated from seawater.</title>
        <authorList>
            <person name="Cheng H."/>
            <person name="Wu Y.-H."/>
            <person name="Xu X.-W."/>
            <person name="Guo L.-L."/>
        </authorList>
    </citation>
    <scope>NUCLEOTIDE SEQUENCE [LARGE SCALE GENOMIC DNA]</scope>
    <source>
        <strain evidence="2 3">CCUG66934</strain>
    </source>
</reference>
<dbReference type="GO" id="GO:0003700">
    <property type="term" value="F:DNA-binding transcription factor activity"/>
    <property type="evidence" value="ECO:0007669"/>
    <property type="project" value="InterPro"/>
</dbReference>
<dbReference type="PANTHER" id="PTHR33164:SF57">
    <property type="entry name" value="MARR-FAMILY TRANSCRIPTIONAL REGULATOR"/>
    <property type="match status" value="1"/>
</dbReference>
<dbReference type="Gene3D" id="1.10.10.10">
    <property type="entry name" value="Winged helix-like DNA-binding domain superfamily/Winged helix DNA-binding domain"/>
    <property type="match status" value="1"/>
</dbReference>
<name>A0A399QYA3_9PROT</name>
<dbReference type="InterPro" id="IPR000835">
    <property type="entry name" value="HTH_MarR-typ"/>
</dbReference>
<dbReference type="SUPFAM" id="SSF46785">
    <property type="entry name" value="Winged helix' DNA-binding domain"/>
    <property type="match status" value="1"/>
</dbReference>
<dbReference type="OrthoDB" id="5295456at2"/>
<protein>
    <submittedName>
        <fullName evidence="2">MarR family transcriptional regulator</fullName>
    </submittedName>
</protein>
<keyword evidence="3" id="KW-1185">Reference proteome</keyword>
<sequence>MSELNMISAFRLLQAADDFKARLSGTFAAVHGISVNEYFLLLHLKQAEKNRLPRVELARRLHVSASTITRMVAPMEKIGLVDRGTGERDARMALVVLTDTGAEKLSEAQATFEDHACYLFEDRWSESEIDQLSTLLGRLVSGAPGNLT</sequence>
<evidence type="ECO:0000313" key="2">
    <source>
        <dbReference type="EMBL" id="RIJ22289.1"/>
    </source>
</evidence>
<dbReference type="Pfam" id="PF01047">
    <property type="entry name" value="MarR"/>
    <property type="match status" value="1"/>
</dbReference>
<dbReference type="InterPro" id="IPR036390">
    <property type="entry name" value="WH_DNA-bd_sf"/>
</dbReference>
<dbReference type="PANTHER" id="PTHR33164">
    <property type="entry name" value="TRANSCRIPTIONAL REGULATOR, MARR FAMILY"/>
    <property type="match status" value="1"/>
</dbReference>
<gene>
    <name evidence="2" type="ORF">D1224_12095</name>
</gene>
<dbReference type="InterPro" id="IPR039422">
    <property type="entry name" value="MarR/SlyA-like"/>
</dbReference>
<dbReference type="EMBL" id="QWGB01000007">
    <property type="protein sequence ID" value="RIJ22289.1"/>
    <property type="molecule type" value="Genomic_DNA"/>
</dbReference>
<dbReference type="Proteomes" id="UP000265431">
    <property type="component" value="Unassembled WGS sequence"/>
</dbReference>
<feature type="domain" description="HTH marR-type" evidence="1">
    <location>
        <begin position="1"/>
        <end position="141"/>
    </location>
</feature>
<dbReference type="PROSITE" id="PS50995">
    <property type="entry name" value="HTH_MARR_2"/>
    <property type="match status" value="1"/>
</dbReference>
<dbReference type="RefSeq" id="WP_119380208.1">
    <property type="nucleotide sequence ID" value="NZ_QWGB01000007.1"/>
</dbReference>
<accession>A0A399QYA3</accession>
<evidence type="ECO:0000313" key="3">
    <source>
        <dbReference type="Proteomes" id="UP000265431"/>
    </source>
</evidence>
<organism evidence="2 3">
    <name type="scientific">Henriciella barbarensis</name>
    <dbReference type="NCBI Taxonomy" id="86342"/>
    <lineage>
        <taxon>Bacteria</taxon>
        <taxon>Pseudomonadati</taxon>
        <taxon>Pseudomonadota</taxon>
        <taxon>Alphaproteobacteria</taxon>
        <taxon>Hyphomonadales</taxon>
        <taxon>Hyphomonadaceae</taxon>
        <taxon>Henriciella</taxon>
    </lineage>
</organism>
<dbReference type="AlphaFoldDB" id="A0A399QYA3"/>
<dbReference type="InterPro" id="IPR036388">
    <property type="entry name" value="WH-like_DNA-bd_sf"/>
</dbReference>